<organism evidence="3 4">
    <name type="scientific">Symbiodinium necroappetens</name>
    <dbReference type="NCBI Taxonomy" id="1628268"/>
    <lineage>
        <taxon>Eukaryota</taxon>
        <taxon>Sar</taxon>
        <taxon>Alveolata</taxon>
        <taxon>Dinophyceae</taxon>
        <taxon>Suessiales</taxon>
        <taxon>Symbiodiniaceae</taxon>
        <taxon>Symbiodinium</taxon>
    </lineage>
</organism>
<evidence type="ECO:0000256" key="1">
    <source>
        <dbReference type="SAM" id="Coils"/>
    </source>
</evidence>
<dbReference type="Proteomes" id="UP000601435">
    <property type="component" value="Unassembled WGS sequence"/>
</dbReference>
<evidence type="ECO:0000256" key="2">
    <source>
        <dbReference type="SAM" id="MobiDB-lite"/>
    </source>
</evidence>
<accession>A0A812M3J4</accession>
<reference evidence="3" key="1">
    <citation type="submission" date="2021-02" db="EMBL/GenBank/DDBJ databases">
        <authorList>
            <person name="Dougan E. K."/>
            <person name="Rhodes N."/>
            <person name="Thang M."/>
            <person name="Chan C."/>
        </authorList>
    </citation>
    <scope>NUCLEOTIDE SEQUENCE</scope>
</reference>
<name>A0A812M3J4_9DINO</name>
<sequence>MSSSEQPKPCVRVNGRSAAQVPKREATYASVEQLEQKNAEAKKRDWQLRDRIESLEETEANAEGQLKWLRSELDTRSDELSEANQQLSLTKADKASFFFMPEKMTAHLKEVSDALQSSKQELSKAQAEASPRLPALLELSVLAMTRLEAAPTAETLEVAAAAPAN</sequence>
<proteinExistence type="predicted"/>
<evidence type="ECO:0000313" key="4">
    <source>
        <dbReference type="Proteomes" id="UP000601435"/>
    </source>
</evidence>
<dbReference type="AlphaFoldDB" id="A0A812M3J4"/>
<dbReference type="EMBL" id="CAJNJA010010195">
    <property type="protein sequence ID" value="CAE7254772.1"/>
    <property type="molecule type" value="Genomic_DNA"/>
</dbReference>
<keyword evidence="4" id="KW-1185">Reference proteome</keyword>
<comment type="caution">
    <text evidence="3">The sequence shown here is derived from an EMBL/GenBank/DDBJ whole genome shotgun (WGS) entry which is preliminary data.</text>
</comment>
<feature type="coiled-coil region" evidence="1">
    <location>
        <begin position="24"/>
        <end position="72"/>
    </location>
</feature>
<dbReference type="OrthoDB" id="10383817at2759"/>
<keyword evidence="1" id="KW-0175">Coiled coil</keyword>
<gene>
    <name evidence="3" type="ORF">SNEC2469_LOCUS5496</name>
</gene>
<feature type="region of interest" description="Disordered" evidence="2">
    <location>
        <begin position="1"/>
        <end position="24"/>
    </location>
</feature>
<evidence type="ECO:0000313" key="3">
    <source>
        <dbReference type="EMBL" id="CAE7254772.1"/>
    </source>
</evidence>
<protein>
    <submittedName>
        <fullName evidence="3">Uncharacterized protein</fullName>
    </submittedName>
</protein>